<dbReference type="InterPro" id="IPR036163">
    <property type="entry name" value="HMA_dom_sf"/>
</dbReference>
<evidence type="ECO:0000313" key="4">
    <source>
        <dbReference type="Proteomes" id="UP000279799"/>
    </source>
</evidence>
<dbReference type="Gene3D" id="3.30.70.100">
    <property type="match status" value="2"/>
</dbReference>
<dbReference type="KEGG" id="adp:NCTC12871_00144"/>
<dbReference type="InterPro" id="IPR006121">
    <property type="entry name" value="HMA_dom"/>
</dbReference>
<dbReference type="Proteomes" id="UP000279799">
    <property type="component" value="Chromosome"/>
</dbReference>
<keyword evidence="1" id="KW-0479">Metal-binding</keyword>
<dbReference type="EMBL" id="LR134510">
    <property type="protein sequence ID" value="VEJ08737.1"/>
    <property type="molecule type" value="Genomic_DNA"/>
</dbReference>
<reference evidence="3 4" key="1">
    <citation type="submission" date="2018-12" db="EMBL/GenBank/DDBJ databases">
        <authorList>
            <consortium name="Pathogen Informatics"/>
        </authorList>
    </citation>
    <scope>NUCLEOTIDE SEQUENCE [LARGE SCALE GENOMIC DNA]</scope>
    <source>
        <strain evidence="3 4">NCTC12871</strain>
    </source>
</reference>
<protein>
    <submittedName>
        <fullName evidence="3">Copper-translocating P-type ATPase</fullName>
        <ecNumber evidence="3">3.6.3.-</ecNumber>
    </submittedName>
</protein>
<dbReference type="AlphaFoldDB" id="A0A448TRR0"/>
<keyword evidence="4" id="KW-1185">Reference proteome</keyword>
<dbReference type="EC" id="3.6.3.-" evidence="3"/>
<sequence length="135" mass="13897">MKTTVLKLSELSCGHCVASTKKALEAVPGVVSADVTIDKAIVLGDVDAHALIKAVKDAGYKAQLENDDHTIVLNLSDLSCDHCVGTTKKALEAVPGVSDVQVSLNKAIVKGDASPEALITAVEKAGYKATLASAK</sequence>
<evidence type="ECO:0000313" key="3">
    <source>
        <dbReference type="EMBL" id="VEJ08737.1"/>
    </source>
</evidence>
<evidence type="ECO:0000259" key="2">
    <source>
        <dbReference type="PROSITE" id="PS50846"/>
    </source>
</evidence>
<dbReference type="OrthoDB" id="9814359at2"/>
<name>A0A448TRR0_9PAST</name>
<dbReference type="Pfam" id="PF00403">
    <property type="entry name" value="HMA"/>
    <property type="match status" value="2"/>
</dbReference>
<keyword evidence="3" id="KW-0378">Hydrolase</keyword>
<dbReference type="SUPFAM" id="SSF55008">
    <property type="entry name" value="HMA, heavy metal-associated domain"/>
    <property type="match status" value="2"/>
</dbReference>
<organism evidence="3 4">
    <name type="scientific">Actinobacillus delphinicola</name>
    <dbReference type="NCBI Taxonomy" id="51161"/>
    <lineage>
        <taxon>Bacteria</taxon>
        <taxon>Pseudomonadati</taxon>
        <taxon>Pseudomonadota</taxon>
        <taxon>Gammaproteobacteria</taxon>
        <taxon>Pasteurellales</taxon>
        <taxon>Pasteurellaceae</taxon>
        <taxon>Actinobacillus</taxon>
    </lineage>
</organism>
<dbReference type="PANTHER" id="PTHR22814">
    <property type="entry name" value="COPPER TRANSPORT PROTEIN ATOX1-RELATED"/>
    <property type="match status" value="1"/>
</dbReference>
<feature type="domain" description="HMA" evidence="2">
    <location>
        <begin position="2"/>
        <end position="63"/>
    </location>
</feature>
<dbReference type="CDD" id="cd00371">
    <property type="entry name" value="HMA"/>
    <property type="match status" value="2"/>
</dbReference>
<proteinExistence type="predicted"/>
<dbReference type="GO" id="GO:0046872">
    <property type="term" value="F:metal ion binding"/>
    <property type="evidence" value="ECO:0007669"/>
    <property type="project" value="UniProtKB-KW"/>
</dbReference>
<dbReference type="GO" id="GO:0016787">
    <property type="term" value="F:hydrolase activity"/>
    <property type="evidence" value="ECO:0007669"/>
    <property type="project" value="UniProtKB-KW"/>
</dbReference>
<accession>A0A448TRR0</accession>
<dbReference type="PROSITE" id="PS50846">
    <property type="entry name" value="HMA_2"/>
    <property type="match status" value="2"/>
</dbReference>
<dbReference type="PANTHER" id="PTHR22814:SF287">
    <property type="entry name" value="COPPER TRANSPORT PROTEIN ATX1"/>
    <property type="match status" value="1"/>
</dbReference>
<evidence type="ECO:0000256" key="1">
    <source>
        <dbReference type="ARBA" id="ARBA00022723"/>
    </source>
</evidence>
<feature type="domain" description="HMA" evidence="2">
    <location>
        <begin position="69"/>
        <end position="130"/>
    </location>
</feature>
<gene>
    <name evidence="3" type="primary">copA_1</name>
    <name evidence="3" type="ORF">NCTC12871_00144</name>
</gene>
<dbReference type="RefSeq" id="WP_126598068.1">
    <property type="nucleotide sequence ID" value="NZ_LR134510.1"/>
</dbReference>